<evidence type="ECO:0000256" key="3">
    <source>
        <dbReference type="RuleBase" id="RU003560"/>
    </source>
</evidence>
<evidence type="ECO:0000313" key="4">
    <source>
        <dbReference type="EMBL" id="MVN89224.1"/>
    </source>
</evidence>
<comment type="cofactor">
    <cofactor evidence="1">
        <name>pyridoxal 5'-phosphate</name>
        <dbReference type="ChEBI" id="CHEBI:597326"/>
    </cofactor>
</comment>
<dbReference type="InterPro" id="IPR015421">
    <property type="entry name" value="PyrdxlP-dep_Trfase_major"/>
</dbReference>
<organism evidence="4 5">
    <name type="scientific">Deinococcus arboris</name>
    <dbReference type="NCBI Taxonomy" id="2682977"/>
    <lineage>
        <taxon>Bacteria</taxon>
        <taxon>Thermotogati</taxon>
        <taxon>Deinococcota</taxon>
        <taxon>Deinococci</taxon>
        <taxon>Deinococcales</taxon>
        <taxon>Deinococcaceae</taxon>
        <taxon>Deinococcus</taxon>
    </lineage>
</organism>
<accession>A0A7C9MTS6</accession>
<dbReference type="PANTHER" id="PTHR43713:SF3">
    <property type="entry name" value="GLUTAMATE-1-SEMIALDEHYDE 2,1-AMINOMUTASE 1, CHLOROPLASTIC-RELATED"/>
    <property type="match status" value="1"/>
</dbReference>
<keyword evidence="4" id="KW-0032">Aminotransferase</keyword>
<dbReference type="Gene3D" id="3.90.1150.10">
    <property type="entry name" value="Aspartate Aminotransferase, domain 1"/>
    <property type="match status" value="1"/>
</dbReference>
<evidence type="ECO:0000256" key="2">
    <source>
        <dbReference type="ARBA" id="ARBA00022898"/>
    </source>
</evidence>
<name>A0A7C9MTS6_9DEIO</name>
<dbReference type="InterPro" id="IPR015424">
    <property type="entry name" value="PyrdxlP-dep_Trfase"/>
</dbReference>
<reference evidence="4 5" key="1">
    <citation type="submission" date="2019-12" db="EMBL/GenBank/DDBJ databases">
        <title>Deinococcus sp. HMF7620 Genome sequencing and assembly.</title>
        <authorList>
            <person name="Kang H."/>
            <person name="Kim H."/>
            <person name="Joh K."/>
        </authorList>
    </citation>
    <scope>NUCLEOTIDE SEQUENCE [LARGE SCALE GENOMIC DNA]</scope>
    <source>
        <strain evidence="4 5">HMF7620</strain>
    </source>
</reference>
<dbReference type="Pfam" id="PF00202">
    <property type="entry name" value="Aminotran_3"/>
    <property type="match status" value="1"/>
</dbReference>
<evidence type="ECO:0000313" key="5">
    <source>
        <dbReference type="Proteomes" id="UP000483286"/>
    </source>
</evidence>
<gene>
    <name evidence="4" type="ORF">GO986_21035</name>
</gene>
<comment type="caution">
    <text evidence="4">The sequence shown here is derived from an EMBL/GenBank/DDBJ whole genome shotgun (WGS) entry which is preliminary data.</text>
</comment>
<dbReference type="PANTHER" id="PTHR43713">
    <property type="entry name" value="GLUTAMATE-1-SEMIALDEHYDE 2,1-AMINOMUTASE"/>
    <property type="match status" value="1"/>
</dbReference>
<keyword evidence="5" id="KW-1185">Reference proteome</keyword>
<keyword evidence="4" id="KW-0808">Transferase</keyword>
<dbReference type="SUPFAM" id="SSF53383">
    <property type="entry name" value="PLP-dependent transferases"/>
    <property type="match status" value="1"/>
</dbReference>
<proteinExistence type="inferred from homology"/>
<protein>
    <submittedName>
        <fullName evidence="4">Aminotransferase class III-fold pyridoxal phosphate-dependent enzyme</fullName>
    </submittedName>
</protein>
<dbReference type="Proteomes" id="UP000483286">
    <property type="component" value="Unassembled WGS sequence"/>
</dbReference>
<dbReference type="Gene3D" id="3.40.640.10">
    <property type="entry name" value="Type I PLP-dependent aspartate aminotransferase-like (Major domain)"/>
    <property type="match status" value="1"/>
</dbReference>
<sequence length="449" mass="48457">MTNYSAAFTRATHRSQKHYERTANIIPAGATRSLNSWAPYPVYLAEAQGNQVTDIDGNTYTDFLGNYTALVHGHQHPLTMTHMHEQLTCGLSLNFATVREADLAQRIVDRLASVEMLRFTGSGTEAVMFATRLARLTNGRRLIAKMEGGFHGTHDTVSVSVRPPAAQAGDVHAPHGVPESEALSAALTGETIILPFNHERACAAILDQRHQDIAGIIVEPMLGVGGMIPPRPGFLEMLREKCDAYGIVLIFDEVITLRLGYGGGQAYFGVQPDLTTMGKIIGGGMPIGAVGGKRAIMHLLEPQGGADVYSAKTGGPKLYQGGTFTGHPLSMAAGIGTLDGLTADHIQGINRLGDDLRAELNREAQAAGLPMRVTGSGSLLHIHLSRVPIETYRDTWQVDNQKQQRFFLGMLERQHLIAQRGMVCLSTTMNPSDLTSFLDATLETARALA</sequence>
<dbReference type="InterPro" id="IPR015422">
    <property type="entry name" value="PyrdxlP-dep_Trfase_small"/>
</dbReference>
<dbReference type="AlphaFoldDB" id="A0A7C9MTS6"/>
<keyword evidence="2 3" id="KW-0663">Pyridoxal phosphate</keyword>
<dbReference type="EMBL" id="WQLB01000048">
    <property type="protein sequence ID" value="MVN89224.1"/>
    <property type="molecule type" value="Genomic_DNA"/>
</dbReference>
<dbReference type="CDD" id="cd00610">
    <property type="entry name" value="OAT_like"/>
    <property type="match status" value="1"/>
</dbReference>
<dbReference type="GO" id="GO:0008483">
    <property type="term" value="F:transaminase activity"/>
    <property type="evidence" value="ECO:0007669"/>
    <property type="project" value="UniProtKB-KW"/>
</dbReference>
<dbReference type="InterPro" id="IPR005814">
    <property type="entry name" value="Aminotrans_3"/>
</dbReference>
<dbReference type="RefSeq" id="WP_157461483.1">
    <property type="nucleotide sequence ID" value="NZ_WQLB01000048.1"/>
</dbReference>
<dbReference type="GO" id="GO:0030170">
    <property type="term" value="F:pyridoxal phosphate binding"/>
    <property type="evidence" value="ECO:0007669"/>
    <property type="project" value="InterPro"/>
</dbReference>
<evidence type="ECO:0000256" key="1">
    <source>
        <dbReference type="ARBA" id="ARBA00001933"/>
    </source>
</evidence>
<comment type="similarity">
    <text evidence="3">Belongs to the class-III pyridoxal-phosphate-dependent aminotransferase family.</text>
</comment>